<evidence type="ECO:0000313" key="1">
    <source>
        <dbReference type="EMBL" id="GJQ09370.1"/>
    </source>
</evidence>
<dbReference type="AlphaFoldDB" id="A0A9C7UNC8"/>
<name>A0A9C7UNC8_9RHOD</name>
<organism evidence="1 2">
    <name type="scientific">Galdieria partita</name>
    <dbReference type="NCBI Taxonomy" id="83374"/>
    <lineage>
        <taxon>Eukaryota</taxon>
        <taxon>Rhodophyta</taxon>
        <taxon>Bangiophyceae</taxon>
        <taxon>Galdieriales</taxon>
        <taxon>Galdieriaceae</taxon>
        <taxon>Galdieria</taxon>
    </lineage>
</organism>
<evidence type="ECO:0000313" key="2">
    <source>
        <dbReference type="Proteomes" id="UP001061958"/>
    </source>
</evidence>
<dbReference type="Proteomes" id="UP001061958">
    <property type="component" value="Unassembled WGS sequence"/>
</dbReference>
<comment type="caution">
    <text evidence="1">The sequence shown here is derived from an EMBL/GenBank/DDBJ whole genome shotgun (WGS) entry which is preliminary data.</text>
</comment>
<reference evidence="1" key="1">
    <citation type="journal article" date="2022" name="Proc. Natl. Acad. Sci. U.S.A.">
        <title>Life cycle and functional genomics of the unicellular red alga Galdieria for elucidating algal and plant evolution and industrial use.</title>
        <authorList>
            <person name="Hirooka S."/>
            <person name="Itabashi T."/>
            <person name="Ichinose T.M."/>
            <person name="Onuma R."/>
            <person name="Fujiwara T."/>
            <person name="Yamashita S."/>
            <person name="Jong L.W."/>
            <person name="Tomita R."/>
            <person name="Iwane A.H."/>
            <person name="Miyagishima S.Y."/>
        </authorList>
    </citation>
    <scope>NUCLEOTIDE SEQUENCE</scope>
    <source>
        <strain evidence="1">NBRC 102759</strain>
    </source>
</reference>
<keyword evidence="2" id="KW-1185">Reference proteome</keyword>
<reference evidence="1" key="2">
    <citation type="submission" date="2022-01" db="EMBL/GenBank/DDBJ databases">
        <authorList>
            <person name="Hirooka S."/>
            <person name="Miyagishima S.Y."/>
        </authorList>
    </citation>
    <scope>NUCLEOTIDE SEQUENCE</scope>
    <source>
        <strain evidence="1">NBRC 102759</strain>
    </source>
</reference>
<protein>
    <recommendedName>
        <fullName evidence="3">High light inducible protein</fullName>
    </recommendedName>
</protein>
<dbReference type="OrthoDB" id="2019915at2759"/>
<gene>
    <name evidence="1" type="ORF">GpartN1_g1161.t1</name>
</gene>
<dbReference type="EMBL" id="BQMJ01000008">
    <property type="protein sequence ID" value="GJQ09370.1"/>
    <property type="molecule type" value="Genomic_DNA"/>
</dbReference>
<proteinExistence type="predicted"/>
<evidence type="ECO:0008006" key="3">
    <source>
        <dbReference type="Google" id="ProtNLM"/>
    </source>
</evidence>
<sequence length="174" mass="20743">MMGYIGPLQTLYKQDSCRLQSCTNLLRKQMVSPRSRMWRNRPFSPKLRCCSREIEADFVQHPKQVEETENNQIGELTKHVEDNLEQTQLIDFSFTPEQLREQARRLDELSEVWRQERLQEEKEANRKFGFTPFAETLNGRLAMFFLVVGLLTEYWTDFTIPDQIEYILEILGFK</sequence>
<dbReference type="SUPFAM" id="SSF103511">
    <property type="entry name" value="Chlorophyll a-b binding protein"/>
    <property type="match status" value="1"/>
</dbReference>
<accession>A0A9C7UNC8</accession>